<accession>A0AC61YDZ2</accession>
<organism evidence="1 2">
    <name type="scientific">Mesonia oceanica</name>
    <dbReference type="NCBI Taxonomy" id="2687242"/>
    <lineage>
        <taxon>Bacteria</taxon>
        <taxon>Pseudomonadati</taxon>
        <taxon>Bacteroidota</taxon>
        <taxon>Flavobacteriia</taxon>
        <taxon>Flavobacteriales</taxon>
        <taxon>Flavobacteriaceae</taxon>
        <taxon>Mesonia</taxon>
    </lineage>
</organism>
<comment type="caution">
    <text evidence="1">The sequence shown here is derived from an EMBL/GenBank/DDBJ whole genome shotgun (WGS) entry which is preliminary data.</text>
</comment>
<protein>
    <submittedName>
        <fullName evidence="1">Endoglucanase</fullName>
        <ecNumber evidence="1">3.2.1.4</ecNumber>
    </submittedName>
</protein>
<dbReference type="Proteomes" id="UP000356253">
    <property type="component" value="Unassembled WGS sequence"/>
</dbReference>
<name>A0AC61YDZ2_9FLAO</name>
<sequence>MISLLKNFTTVALLLILSACDKSEDIASAETSLNAHPFPNHTPYAGNHIKPSNYSQTALDNQTSSFYEEWKNTYLKNDCNADEYYILSGNGAKTVSEAHGYGMMIMGFMAGYEADARLYFDGMVRYYQSHPSKKNSRLMDWKQITCMDPDSADDDAASDGDMDIAFALLVAHAQWGSDGEMNYLALAKALIKAMMQDEINPDTWTVKLGDWSDANDPNYYYGTRASDFITSHFRAFAKVNPTSNWDLVMDECYDLVEEIQNNQSSVSGLMPDFIIHTNTSPIPSESNYLEDSYDGDYYYNACRFPWRIGNDYLLSNDPRAKAAITKINTWLKNSTSGNVSAISNGYLLDGTPINNWNDATFIGPLTVGAMADVTGQDWLNALYDELLNHNDITAGDYYSNTLKLLSMITISGNYWNPEM</sequence>
<keyword evidence="2" id="KW-1185">Reference proteome</keyword>
<proteinExistence type="predicted"/>
<keyword evidence="1" id="KW-0326">Glycosidase</keyword>
<keyword evidence="1" id="KW-0378">Hydrolase</keyword>
<gene>
    <name evidence="1" type="ORF">FVB9532_03848</name>
</gene>
<dbReference type="EMBL" id="CABVMM010000025">
    <property type="protein sequence ID" value="VVV02548.1"/>
    <property type="molecule type" value="Genomic_DNA"/>
</dbReference>
<evidence type="ECO:0000313" key="2">
    <source>
        <dbReference type="Proteomes" id="UP000356253"/>
    </source>
</evidence>
<reference evidence="1" key="1">
    <citation type="submission" date="2019-09" db="EMBL/GenBank/DDBJ databases">
        <authorList>
            <person name="Rodrigo-Torres L."/>
            <person name="Arahal R. D."/>
            <person name="Lucena T."/>
        </authorList>
    </citation>
    <scope>NUCLEOTIDE SEQUENCE</scope>
    <source>
        <strain evidence="1">ISS653</strain>
    </source>
</reference>
<evidence type="ECO:0000313" key="1">
    <source>
        <dbReference type="EMBL" id="VVV02548.1"/>
    </source>
</evidence>
<dbReference type="EC" id="3.2.1.4" evidence="1"/>